<organism evidence="1 4">
    <name type="scientific">Methanohalophilus portucalensis FDF-1</name>
    <dbReference type="NCBI Taxonomy" id="523843"/>
    <lineage>
        <taxon>Archaea</taxon>
        <taxon>Methanobacteriati</taxon>
        <taxon>Methanobacteriota</taxon>
        <taxon>Stenosarchaea group</taxon>
        <taxon>Methanomicrobia</taxon>
        <taxon>Methanosarcinales</taxon>
        <taxon>Methanosarcinaceae</taxon>
        <taxon>Methanohalophilus</taxon>
    </lineage>
</organism>
<reference evidence="1 4" key="1">
    <citation type="submission" date="2014-12" db="EMBL/GenBank/DDBJ databases">
        <title>The genome sequence of Methanohalophilus portucalensis strain FDF1.</title>
        <authorList>
            <person name="Lai M.-C."/>
            <person name="Lai S.-J."/>
        </authorList>
    </citation>
    <scope>NUCLEOTIDE SEQUENCE [LARGE SCALE GENOMIC DNA]</scope>
    <source>
        <strain evidence="1 4">FDF-1</strain>
    </source>
</reference>
<accession>A0A1L9C279</accession>
<dbReference type="EMBL" id="RJJH01000014">
    <property type="protein sequence ID" value="RNI09460.1"/>
    <property type="molecule type" value="Genomic_DNA"/>
</dbReference>
<evidence type="ECO:0000313" key="5">
    <source>
        <dbReference type="Proteomes" id="UP000193969"/>
    </source>
</evidence>
<evidence type="ECO:0000313" key="3">
    <source>
        <dbReference type="EMBL" id="SMH39630.1"/>
    </source>
</evidence>
<dbReference type="AlphaFoldDB" id="A0A1L9C279"/>
<protein>
    <submittedName>
        <fullName evidence="1">Uncharacterized protein</fullName>
    </submittedName>
</protein>
<dbReference type="OrthoDB" id="146009at2157"/>
<dbReference type="RefSeq" id="WP_072361369.1">
    <property type="nucleotide sequence ID" value="NZ_FXBN01000002.1"/>
</dbReference>
<gene>
    <name evidence="2" type="ORF">EFE41_09085</name>
    <name evidence="1" type="ORF">MPF_1858</name>
    <name evidence="3" type="ORF">SAMN06264941_1415</name>
</gene>
<evidence type="ECO:0000313" key="4">
    <source>
        <dbReference type="Proteomes" id="UP000185713"/>
    </source>
</evidence>
<proteinExistence type="predicted"/>
<dbReference type="Proteomes" id="UP000193969">
    <property type="component" value="Unassembled WGS sequence"/>
</dbReference>
<sequence length="107" mass="12050">MQINLKPIGVIKKSGKNSEILIYSEFEQVIRNMLSRTGKTAVEGNDVLVVHKGDKKDGHQLQVSRTTLLERAGNILKVGRMKADYDSVLDIRLDTDIQLHQTNLRGH</sequence>
<reference evidence="5" key="3">
    <citation type="submission" date="2017-04" db="EMBL/GenBank/DDBJ databases">
        <authorList>
            <person name="Varghese N."/>
            <person name="Submissions S."/>
        </authorList>
    </citation>
    <scope>NUCLEOTIDE SEQUENCE [LARGE SCALE GENOMIC DNA]</scope>
    <source>
        <strain evidence="5">FDF-1</strain>
    </source>
</reference>
<name>A0A1L9C279_9EURY</name>
<evidence type="ECO:0000313" key="2">
    <source>
        <dbReference type="EMBL" id="RNI09460.1"/>
    </source>
</evidence>
<dbReference type="EMBL" id="FXBN01000002">
    <property type="protein sequence ID" value="SMH39630.1"/>
    <property type="molecule type" value="Genomic_DNA"/>
</dbReference>
<reference evidence="2 6" key="4">
    <citation type="submission" date="2018-10" db="EMBL/GenBank/DDBJ databases">
        <title>Cultivation of a novel Methanohalophilus strain from Kebrit Deep of the Red Sea and a genomic comparison of members of the genus Methanohalophilus.</title>
        <authorList>
            <person name="Guan Y."/>
            <person name="Ngugi D.K."/>
            <person name="Stingl U."/>
        </authorList>
    </citation>
    <scope>NUCLEOTIDE SEQUENCE [LARGE SCALE GENOMIC DNA]</scope>
    <source>
        <strain evidence="2 6">DSM 7471</strain>
    </source>
</reference>
<dbReference type="STRING" id="523843.SAMN06264941_1415"/>
<dbReference type="EMBL" id="JWTK01000007">
    <property type="protein sequence ID" value="OJH48556.1"/>
    <property type="molecule type" value="Genomic_DNA"/>
</dbReference>
<dbReference type="Proteomes" id="UP000185713">
    <property type="component" value="Unassembled WGS sequence"/>
</dbReference>
<reference evidence="3" key="2">
    <citation type="submission" date="2017-04" db="EMBL/GenBank/DDBJ databases">
        <authorList>
            <person name="Afonso C.L."/>
            <person name="Miller P.J."/>
            <person name="Scott M.A."/>
            <person name="Spackman E."/>
            <person name="Goraichik I."/>
            <person name="Dimitrov K.M."/>
            <person name="Suarez D.L."/>
            <person name="Swayne D.E."/>
        </authorList>
    </citation>
    <scope>NUCLEOTIDE SEQUENCE [LARGE SCALE GENOMIC DNA]</scope>
    <source>
        <strain evidence="3">FDF-1</strain>
    </source>
</reference>
<dbReference type="Proteomes" id="UP000278252">
    <property type="component" value="Unassembled WGS sequence"/>
</dbReference>
<evidence type="ECO:0000313" key="6">
    <source>
        <dbReference type="Proteomes" id="UP000278252"/>
    </source>
</evidence>
<keyword evidence="5" id="KW-1185">Reference proteome</keyword>
<evidence type="ECO:0000313" key="1">
    <source>
        <dbReference type="EMBL" id="OJH48556.1"/>
    </source>
</evidence>